<dbReference type="Gene3D" id="3.30.200.20">
    <property type="entry name" value="Phosphorylase Kinase, domain 1"/>
    <property type="match status" value="1"/>
</dbReference>
<evidence type="ECO:0000313" key="1">
    <source>
        <dbReference type="EMBL" id="BBC37874.1"/>
    </source>
</evidence>
<dbReference type="SUPFAM" id="SSF56112">
    <property type="entry name" value="Protein kinase-like (PK-like)"/>
    <property type="match status" value="1"/>
</dbReference>
<evidence type="ECO:0008006" key="3">
    <source>
        <dbReference type="Google" id="ProtNLM"/>
    </source>
</evidence>
<dbReference type="InterPro" id="IPR011009">
    <property type="entry name" value="Kinase-like_dom_sf"/>
</dbReference>
<evidence type="ECO:0000313" key="2">
    <source>
        <dbReference type="Proteomes" id="UP001321542"/>
    </source>
</evidence>
<gene>
    <name evidence="1" type="ORF">SGFS_091680</name>
</gene>
<organism evidence="1 2">
    <name type="scientific">Streptomyces graminofaciens</name>
    <dbReference type="NCBI Taxonomy" id="68212"/>
    <lineage>
        <taxon>Bacteria</taxon>
        <taxon>Bacillati</taxon>
        <taxon>Actinomycetota</taxon>
        <taxon>Actinomycetes</taxon>
        <taxon>Kitasatosporales</taxon>
        <taxon>Streptomycetaceae</taxon>
        <taxon>Streptomyces</taxon>
    </lineage>
</organism>
<reference evidence="1 2" key="2">
    <citation type="journal article" date="2023" name="ChemBioChem">
        <title>Acyltransferase Domain Exchange between Two Independent Type I Polyketide Synthases in the Same Producer Strain of Macrolide Antibiotics.</title>
        <authorList>
            <person name="Kudo F."/>
            <person name="Kishikawa K."/>
            <person name="Tsuboi K."/>
            <person name="Kido T."/>
            <person name="Usui T."/>
            <person name="Hashimoto J."/>
            <person name="Shin-Ya K."/>
            <person name="Miyanaga A."/>
            <person name="Eguchi T."/>
        </authorList>
    </citation>
    <scope>NUCLEOTIDE SEQUENCE [LARGE SCALE GENOMIC DNA]</scope>
    <source>
        <strain evidence="1 2">A-8890</strain>
    </source>
</reference>
<dbReference type="EMBL" id="AP018448">
    <property type="protein sequence ID" value="BBC37874.1"/>
    <property type="molecule type" value="Genomic_DNA"/>
</dbReference>
<accession>A0ABM7FJ50</accession>
<reference evidence="1 2" key="1">
    <citation type="journal article" date="2010" name="ChemBioChem">
        <title>Cloning and characterization of the biosynthetic gene cluster of 16-membered macrolide antibiotic FD-891: involvement of a dual functional cytochrome P450 monooxygenase catalyzing epoxidation and hydroxylation.</title>
        <authorList>
            <person name="Kudo F."/>
            <person name="Motegi A."/>
            <person name="Mizoue K."/>
            <person name="Eguchi T."/>
        </authorList>
    </citation>
    <scope>NUCLEOTIDE SEQUENCE [LARGE SCALE GENOMIC DNA]</scope>
    <source>
        <strain evidence="1 2">A-8890</strain>
    </source>
</reference>
<keyword evidence="2" id="KW-1185">Reference proteome</keyword>
<dbReference type="RefSeq" id="WP_286258249.1">
    <property type="nucleotide sequence ID" value="NZ_AP018448.1"/>
</dbReference>
<proteinExistence type="predicted"/>
<sequence length="351" mass="36983">MSPPPPAPPAAGVRAPWEALPATVREAVAEVLRAPVVTAVTQPGGFSPGVAARVTAAGGHRAFVKAVSADVNPDSPNIHRAEARNTAALPPGVPAPRLLGTHDDGTWVALVLEDVPGRQPQVPWKDDELTLVLDAVAALGRALAAAPAAFDAPPLTESLTDTFSGWHRLLHGTDKTDSSEHDDHNAHRHRLDRLAELDPWAARNLRLLVELSATWRDAAGGDSLAHCDLRADNILLTPAGGAVFVDWPHVRSAAAPWFDLLLMLPSVRAQGGPDPEEVFTAHPLGRSADPAGVTATLAALAGYFVASALEPPPPGLPTLRPFQRAQGEAALEWLRRRLGTPPGAHPGTRLR</sequence>
<protein>
    <recommendedName>
        <fullName evidence="3">Aminoglycoside phosphotransferase</fullName>
    </recommendedName>
</protein>
<dbReference type="Proteomes" id="UP001321542">
    <property type="component" value="Chromosome"/>
</dbReference>
<name>A0ABM7FJ50_9ACTN</name>